<dbReference type="Gene3D" id="1.10.1450.10">
    <property type="entry name" value="Tetraspanin"/>
    <property type="match status" value="1"/>
</dbReference>
<reference evidence="6 7" key="1">
    <citation type="submission" date="2015-01" db="EMBL/GenBank/DDBJ databases">
        <title>Evolution of Trichinella species and genotypes.</title>
        <authorList>
            <person name="Korhonen P.K."/>
            <person name="Edoardo P."/>
            <person name="Giuseppe L.R."/>
            <person name="Gasser R.B."/>
        </authorList>
    </citation>
    <scope>NUCLEOTIDE SEQUENCE [LARGE SCALE GENOMIC DNA]</scope>
    <source>
        <strain evidence="6">ISS1029</strain>
    </source>
</reference>
<keyword evidence="7" id="KW-1185">Reference proteome</keyword>
<proteinExistence type="predicted"/>
<sequence length="384" mass="44432">MITFFGKMLIDDQFSVSKIIQNWQGNKPSQRLDKKESGKRLIVWRVVRNVLPPTFKRTQRPPVFMEKYITLNYSTSSQQLEMFNIWCILLLVIFLEMFDMYYKFQQMPKLNLIRWFEVRCTSAFIRSFLYCFNIVTWILGLVSLGIGIWLYTERTDYSDLTSHAFGAYSASALFGAAGATIIIVGFVGCCGVWVENRSFIILYMILVVLLFIIELTAAVLAFIYKSEMTEIIRLELHNHLLTPFVSEHARDSKGLRISWDTLQSKFKCCGAESYKDWAGKVPESCCDPSFFHENGSMINCGRINKPNILFQKGCYEAFSDWLLEHMQLVGAMGIFLACIQVFGLLASALLYVDIFKRERNRGKNYQLCSRTETDSRNKRNTSYN</sequence>
<dbReference type="SUPFAM" id="SSF48652">
    <property type="entry name" value="Tetraspanin"/>
    <property type="match status" value="1"/>
</dbReference>
<evidence type="ECO:0000256" key="4">
    <source>
        <dbReference type="ARBA" id="ARBA00023136"/>
    </source>
</evidence>
<evidence type="ECO:0000256" key="2">
    <source>
        <dbReference type="ARBA" id="ARBA00022692"/>
    </source>
</evidence>
<feature type="transmembrane region" description="Helical" evidence="5">
    <location>
        <begin position="172"/>
        <end position="194"/>
    </location>
</feature>
<dbReference type="PRINTS" id="PR00259">
    <property type="entry name" value="TMFOUR"/>
</dbReference>
<feature type="transmembrane region" description="Helical" evidence="5">
    <location>
        <begin position="123"/>
        <end position="152"/>
    </location>
</feature>
<dbReference type="PANTHER" id="PTHR19282">
    <property type="entry name" value="TETRASPANIN"/>
    <property type="match status" value="1"/>
</dbReference>
<keyword evidence="2 5" id="KW-0812">Transmembrane</keyword>
<dbReference type="Pfam" id="PF00335">
    <property type="entry name" value="Tetraspanin"/>
    <property type="match status" value="1"/>
</dbReference>
<comment type="caution">
    <text evidence="6">The sequence shown here is derived from an EMBL/GenBank/DDBJ whole genome shotgun (WGS) entry which is preliminary data.</text>
</comment>
<dbReference type="InterPro" id="IPR008952">
    <property type="entry name" value="Tetraspanin_EC2_sf"/>
</dbReference>
<dbReference type="STRING" id="268475.A0A0V1HTW4"/>
<dbReference type="OrthoDB" id="432835at2759"/>
<evidence type="ECO:0000256" key="3">
    <source>
        <dbReference type="ARBA" id="ARBA00022989"/>
    </source>
</evidence>
<dbReference type="EMBL" id="JYDP01000026">
    <property type="protein sequence ID" value="KRZ14184.1"/>
    <property type="molecule type" value="Genomic_DNA"/>
</dbReference>
<dbReference type="AlphaFoldDB" id="A0A0V1HTW4"/>
<keyword evidence="4 5" id="KW-0472">Membrane</keyword>
<dbReference type="Proteomes" id="UP000055024">
    <property type="component" value="Unassembled WGS sequence"/>
</dbReference>
<evidence type="ECO:0000256" key="1">
    <source>
        <dbReference type="ARBA" id="ARBA00004141"/>
    </source>
</evidence>
<dbReference type="GO" id="GO:0005886">
    <property type="term" value="C:plasma membrane"/>
    <property type="evidence" value="ECO:0007669"/>
    <property type="project" value="TreeGrafter"/>
</dbReference>
<feature type="transmembrane region" description="Helical" evidence="5">
    <location>
        <begin position="201"/>
        <end position="224"/>
    </location>
</feature>
<feature type="transmembrane region" description="Helical" evidence="5">
    <location>
        <begin position="328"/>
        <end position="352"/>
    </location>
</feature>
<dbReference type="InterPro" id="IPR018499">
    <property type="entry name" value="Tetraspanin/Peripherin"/>
</dbReference>
<protein>
    <submittedName>
        <fullName evidence="6">Tetraspanin-11</fullName>
    </submittedName>
</protein>
<evidence type="ECO:0000313" key="7">
    <source>
        <dbReference type="Proteomes" id="UP000055024"/>
    </source>
</evidence>
<dbReference type="PANTHER" id="PTHR19282:SF551">
    <property type="entry name" value="RE08073P-RELATED"/>
    <property type="match status" value="1"/>
</dbReference>
<evidence type="ECO:0000313" key="6">
    <source>
        <dbReference type="EMBL" id="KRZ14184.1"/>
    </source>
</evidence>
<name>A0A0V1HTW4_9BILA</name>
<feature type="transmembrane region" description="Helical" evidence="5">
    <location>
        <begin position="83"/>
        <end position="102"/>
    </location>
</feature>
<evidence type="ECO:0000256" key="5">
    <source>
        <dbReference type="SAM" id="Phobius"/>
    </source>
</evidence>
<organism evidence="6 7">
    <name type="scientific">Trichinella zimbabwensis</name>
    <dbReference type="NCBI Taxonomy" id="268475"/>
    <lineage>
        <taxon>Eukaryota</taxon>
        <taxon>Metazoa</taxon>
        <taxon>Ecdysozoa</taxon>
        <taxon>Nematoda</taxon>
        <taxon>Enoplea</taxon>
        <taxon>Dorylaimia</taxon>
        <taxon>Trichinellida</taxon>
        <taxon>Trichinellidae</taxon>
        <taxon>Trichinella</taxon>
    </lineage>
</organism>
<gene>
    <name evidence="6" type="primary">TSPAN11</name>
    <name evidence="6" type="ORF">T11_1394</name>
</gene>
<accession>A0A0V1HTW4</accession>
<keyword evidence="3 5" id="KW-1133">Transmembrane helix</keyword>
<comment type="subcellular location">
    <subcellularLocation>
        <location evidence="1">Membrane</location>
        <topology evidence="1">Multi-pass membrane protein</topology>
    </subcellularLocation>
</comment>